<name>A0A4Y8P801_9BACT</name>
<comment type="caution">
    <text evidence="2">The sequence shown here is derived from an EMBL/GenBank/DDBJ whole genome shotgun (WGS) entry which is preliminary data.</text>
</comment>
<dbReference type="EMBL" id="LXQC01000187">
    <property type="protein sequence ID" value="TFE66191.1"/>
    <property type="molecule type" value="Genomic_DNA"/>
</dbReference>
<evidence type="ECO:0000313" key="3">
    <source>
        <dbReference type="Proteomes" id="UP000297713"/>
    </source>
</evidence>
<feature type="region of interest" description="Disordered" evidence="1">
    <location>
        <begin position="284"/>
        <end position="306"/>
    </location>
</feature>
<accession>A0A4Y8P801</accession>
<organism evidence="2 3">
    <name type="scientific">Methylacidiphilum caldifontis</name>
    <dbReference type="NCBI Taxonomy" id="2795386"/>
    <lineage>
        <taxon>Bacteria</taxon>
        <taxon>Pseudomonadati</taxon>
        <taxon>Verrucomicrobiota</taxon>
        <taxon>Methylacidiphilae</taxon>
        <taxon>Methylacidiphilales</taxon>
        <taxon>Methylacidiphilaceae</taxon>
        <taxon>Methylacidiphilum (ex Ratnadevi et al. 2023)</taxon>
    </lineage>
</organism>
<reference evidence="2 3" key="1">
    <citation type="submission" date="2016-05" db="EMBL/GenBank/DDBJ databases">
        <title>Diversity and Homogeneity among Thermoacidophilic Verrucomicrobia Methanotrophs Linked with Geographical Origin.</title>
        <authorList>
            <person name="Erikstad H.-A."/>
            <person name="Smestad N.B."/>
            <person name="Ceballos R.M."/>
            <person name="Birkeland N.-K."/>
        </authorList>
    </citation>
    <scope>NUCLEOTIDE SEQUENCE [LARGE SCALE GENOMIC DNA]</scope>
    <source>
        <strain evidence="2 3">Phi</strain>
    </source>
</reference>
<dbReference type="AlphaFoldDB" id="A0A4Y8P801"/>
<sequence>MNNPQVHLEATQGMPSSLLMAHFISPNFHNLNLAESSALSFQLPPFKRISKALPLILGLGAAGYGAYALLSKFRSKEPHEVRDEIQKEPIHFLSLDKEDSNKKGLILPTSNKAEKQRLKAIQKAQQNELSEKPEPFVLRGLKTMTRLGGSNYAGLLGAEIAGPNLYASMQSLTQGKFGDALINLSEAALKGGVAVGLGKIGENVGQHVMGGIPLVGKPIGGWIGWVVGSSIGERVGRNIEKFLDQFKAPPESINNLKKSESFFTKIQNFKNEEAPFLYLPEKSQPHFSSSSMPVQSYYKEGEEKIR</sequence>
<dbReference type="Proteomes" id="UP000297713">
    <property type="component" value="Unassembled WGS sequence"/>
</dbReference>
<gene>
    <name evidence="2" type="ORF">A7Q10_02330</name>
</gene>
<dbReference type="RefSeq" id="WP_134440840.1">
    <property type="nucleotide sequence ID" value="NZ_LXQC01000187.1"/>
</dbReference>
<dbReference type="OrthoDB" id="191359at2"/>
<proteinExistence type="predicted"/>
<keyword evidence="3" id="KW-1185">Reference proteome</keyword>
<evidence type="ECO:0000256" key="1">
    <source>
        <dbReference type="SAM" id="MobiDB-lite"/>
    </source>
</evidence>
<evidence type="ECO:0000313" key="2">
    <source>
        <dbReference type="EMBL" id="TFE66191.1"/>
    </source>
</evidence>
<feature type="compositionally biased region" description="Polar residues" evidence="1">
    <location>
        <begin position="285"/>
        <end position="294"/>
    </location>
</feature>
<protein>
    <submittedName>
        <fullName evidence="2">Uncharacterized protein</fullName>
    </submittedName>
</protein>